<evidence type="ECO:0000259" key="2">
    <source>
        <dbReference type="PROSITE" id="PS50937"/>
    </source>
</evidence>
<name>A0A1Y6FM84_9SPHN</name>
<dbReference type="PRINTS" id="PR00040">
    <property type="entry name" value="HTHMERR"/>
</dbReference>
<dbReference type="PROSITE" id="PS50937">
    <property type="entry name" value="HTH_MERR_2"/>
    <property type="match status" value="1"/>
</dbReference>
<dbReference type="AlphaFoldDB" id="A0A1Y6FM84"/>
<protein>
    <submittedName>
        <fullName evidence="3">Cu(I)-responsive transcriptional regulator</fullName>
    </submittedName>
</protein>
<sequence>MKIGALARKTGTTAETIRYYERTGLLEEPPRTAGNYRDYGPTELARLRFIRRARDLGFTMAEVRQLLSLADDPSQSCEAVDSIASLHLREVDRKLGDLRKLRTELRHMVDDCQHGAVGECRIIEVLSG</sequence>
<feature type="domain" description="HTH merR-type" evidence="2">
    <location>
        <begin position="1"/>
        <end position="69"/>
    </location>
</feature>
<dbReference type="Pfam" id="PF13411">
    <property type="entry name" value="MerR_1"/>
    <property type="match status" value="1"/>
</dbReference>
<dbReference type="SUPFAM" id="SSF46955">
    <property type="entry name" value="Putative DNA-binding domain"/>
    <property type="match status" value="1"/>
</dbReference>
<dbReference type="CDD" id="cd04785">
    <property type="entry name" value="HTH_CadR-PbrR-like"/>
    <property type="match status" value="1"/>
</dbReference>
<organism evidence="3 4">
    <name type="scientific">Altererythrobacter xiamenensis</name>
    <dbReference type="NCBI Taxonomy" id="1316679"/>
    <lineage>
        <taxon>Bacteria</taxon>
        <taxon>Pseudomonadati</taxon>
        <taxon>Pseudomonadota</taxon>
        <taxon>Alphaproteobacteria</taxon>
        <taxon>Sphingomonadales</taxon>
        <taxon>Erythrobacteraceae</taxon>
        <taxon>Altererythrobacter</taxon>
    </lineage>
</organism>
<reference evidence="4" key="1">
    <citation type="submission" date="2017-04" db="EMBL/GenBank/DDBJ databases">
        <authorList>
            <person name="Varghese N."/>
            <person name="Submissions S."/>
        </authorList>
    </citation>
    <scope>NUCLEOTIDE SEQUENCE [LARGE SCALE GENOMIC DNA]</scope>
</reference>
<evidence type="ECO:0000313" key="4">
    <source>
        <dbReference type="Proteomes" id="UP000194420"/>
    </source>
</evidence>
<dbReference type="OrthoDB" id="9802944at2"/>
<dbReference type="InterPro" id="IPR000551">
    <property type="entry name" value="MerR-type_HTH_dom"/>
</dbReference>
<gene>
    <name evidence="3" type="ORF">SAMN06297468_2383</name>
</gene>
<accession>A0A1Y6FM84</accession>
<dbReference type="PANTHER" id="PTHR30204:SF92">
    <property type="entry name" value="HTH-TYPE TRANSCRIPTIONAL REGULATOR ZNTR"/>
    <property type="match status" value="1"/>
</dbReference>
<dbReference type="Proteomes" id="UP000194420">
    <property type="component" value="Unassembled WGS sequence"/>
</dbReference>
<dbReference type="PANTHER" id="PTHR30204">
    <property type="entry name" value="REDOX-CYCLING DRUG-SENSING TRANSCRIPTIONAL ACTIVATOR SOXR"/>
    <property type="match status" value="1"/>
</dbReference>
<dbReference type="RefSeq" id="WP_007163832.1">
    <property type="nucleotide sequence ID" value="NZ_FXWG01000003.1"/>
</dbReference>
<keyword evidence="4" id="KW-1185">Reference proteome</keyword>
<proteinExistence type="predicted"/>
<dbReference type="InterPro" id="IPR009061">
    <property type="entry name" value="DNA-bd_dom_put_sf"/>
</dbReference>
<evidence type="ECO:0000313" key="3">
    <source>
        <dbReference type="EMBL" id="SMQ73972.1"/>
    </source>
</evidence>
<dbReference type="SMART" id="SM00422">
    <property type="entry name" value="HTH_MERR"/>
    <property type="match status" value="1"/>
</dbReference>
<dbReference type="Gene3D" id="1.10.1660.10">
    <property type="match status" value="1"/>
</dbReference>
<dbReference type="GO" id="GO:0003677">
    <property type="term" value="F:DNA binding"/>
    <property type="evidence" value="ECO:0007669"/>
    <property type="project" value="UniProtKB-KW"/>
</dbReference>
<dbReference type="EMBL" id="FXWG01000003">
    <property type="protein sequence ID" value="SMQ73972.1"/>
    <property type="molecule type" value="Genomic_DNA"/>
</dbReference>
<evidence type="ECO:0000256" key="1">
    <source>
        <dbReference type="ARBA" id="ARBA00023125"/>
    </source>
</evidence>
<dbReference type="GO" id="GO:0003700">
    <property type="term" value="F:DNA-binding transcription factor activity"/>
    <property type="evidence" value="ECO:0007669"/>
    <property type="project" value="InterPro"/>
</dbReference>
<dbReference type="InterPro" id="IPR047057">
    <property type="entry name" value="MerR_fam"/>
</dbReference>
<keyword evidence="1" id="KW-0238">DNA-binding</keyword>